<feature type="transmembrane region" description="Helical" evidence="5">
    <location>
        <begin position="174"/>
        <end position="200"/>
    </location>
</feature>
<comment type="caution">
    <text evidence="6">The sequence shown here is derived from an EMBL/GenBank/DDBJ whole genome shotgun (WGS) entry which is preliminary data.</text>
</comment>
<feature type="transmembrane region" description="Helical" evidence="5">
    <location>
        <begin position="320"/>
        <end position="338"/>
    </location>
</feature>
<name>A0AAW1QIP4_9CHLO</name>
<keyword evidence="2 5" id="KW-0812">Transmembrane</keyword>
<evidence type="ECO:0000256" key="4">
    <source>
        <dbReference type="ARBA" id="ARBA00023136"/>
    </source>
</evidence>
<keyword evidence="7" id="KW-1185">Reference proteome</keyword>
<feature type="transmembrane region" description="Helical" evidence="5">
    <location>
        <begin position="221"/>
        <end position="238"/>
    </location>
</feature>
<evidence type="ECO:0000256" key="3">
    <source>
        <dbReference type="ARBA" id="ARBA00022989"/>
    </source>
</evidence>
<feature type="transmembrane region" description="Helical" evidence="5">
    <location>
        <begin position="103"/>
        <end position="122"/>
    </location>
</feature>
<dbReference type="Pfam" id="PF04172">
    <property type="entry name" value="LrgB"/>
    <property type="match status" value="1"/>
</dbReference>
<evidence type="ECO:0000256" key="5">
    <source>
        <dbReference type="SAM" id="Phobius"/>
    </source>
</evidence>
<evidence type="ECO:0000313" key="7">
    <source>
        <dbReference type="Proteomes" id="UP001445335"/>
    </source>
</evidence>
<keyword evidence="3 5" id="KW-1133">Transmembrane helix</keyword>
<feature type="transmembrane region" description="Helical" evidence="5">
    <location>
        <begin position="350"/>
        <end position="372"/>
    </location>
</feature>
<keyword evidence="4 5" id="KW-0472">Membrane</keyword>
<reference evidence="6 7" key="1">
    <citation type="journal article" date="2024" name="Nat. Commun.">
        <title>Phylogenomics reveals the evolutionary origins of lichenization in chlorophyte algae.</title>
        <authorList>
            <person name="Puginier C."/>
            <person name="Libourel C."/>
            <person name="Otte J."/>
            <person name="Skaloud P."/>
            <person name="Haon M."/>
            <person name="Grisel S."/>
            <person name="Petersen M."/>
            <person name="Berrin J.G."/>
            <person name="Delaux P.M."/>
            <person name="Dal Grande F."/>
            <person name="Keller J."/>
        </authorList>
    </citation>
    <scope>NUCLEOTIDE SEQUENCE [LARGE SCALE GENOMIC DNA]</scope>
    <source>
        <strain evidence="6 7">SAG 245.80</strain>
    </source>
</reference>
<feature type="transmembrane region" description="Helical" evidence="5">
    <location>
        <begin position="143"/>
        <end position="162"/>
    </location>
</feature>
<dbReference type="AlphaFoldDB" id="A0AAW1QIP4"/>
<organism evidence="6 7">
    <name type="scientific">Elliptochloris bilobata</name>
    <dbReference type="NCBI Taxonomy" id="381761"/>
    <lineage>
        <taxon>Eukaryota</taxon>
        <taxon>Viridiplantae</taxon>
        <taxon>Chlorophyta</taxon>
        <taxon>core chlorophytes</taxon>
        <taxon>Trebouxiophyceae</taxon>
        <taxon>Trebouxiophyceae incertae sedis</taxon>
        <taxon>Elliptochloris clade</taxon>
        <taxon>Elliptochloris</taxon>
    </lineage>
</organism>
<evidence type="ECO:0008006" key="8">
    <source>
        <dbReference type="Google" id="ProtNLM"/>
    </source>
</evidence>
<dbReference type="GO" id="GO:0016020">
    <property type="term" value="C:membrane"/>
    <property type="evidence" value="ECO:0007669"/>
    <property type="project" value="UniProtKB-SubCell"/>
</dbReference>
<dbReference type="EMBL" id="JALJOU010000104">
    <property type="protein sequence ID" value="KAK9821310.1"/>
    <property type="molecule type" value="Genomic_DNA"/>
</dbReference>
<feature type="transmembrane region" description="Helical" evidence="5">
    <location>
        <begin position="244"/>
        <end position="265"/>
    </location>
</feature>
<protein>
    <recommendedName>
        <fullName evidence="8">LrgB family protein</fullName>
    </recommendedName>
</protein>
<dbReference type="PANTHER" id="PTHR30249:SF0">
    <property type="entry name" value="PLASTIDAL GLYCOLATE_GLYCERATE TRANSLOCATOR 1, CHLOROPLASTIC"/>
    <property type="match status" value="1"/>
</dbReference>
<sequence length="492" mass="50073">MHRSCGAAFLGGLRRAMREASLPRQTSPSPGKKPGSVLRSPLRALAGDVEHAHTPGHATEASGKELRLQPALAARRFAQKAAALTTLYALNKALAVAVADAGLHAPSALIGMFGVIAALAALTRASREHADAVAAFFAPALDWIQRWLPLFYVPSLIMLPLALRDIAGRDMAKILAIIGLGMPASLLFTAQVAVGIRALCRTQMEPQPPPRPQLSFSRAHHVGWGIVAVIALAAAVLGPPDLAAVGRAGFLLAATVLGFLAGSALPPAAARLAHPLVVCAAAANLGAAALGALTGAGYLATLRTFLTKGAGGAPWGAGDLLMSFLGVVILHFGFRIHAQRRLMMRHGPEILGSTALSALFSLFATAAAARAAGLEPGLARALVPRSVTVALALPIAERLGAPAPVVAACVVLTGLLGANLAQPLLDRCAFWDPIARGLATAGSAHGLGTAALARSEPEALPFCALAYALTGVISTALVAVPPVASALLAITA</sequence>
<accession>A0AAW1QIP4</accession>
<comment type="subcellular location">
    <subcellularLocation>
        <location evidence="1">Membrane</location>
        <topology evidence="1">Multi-pass membrane protein</topology>
    </subcellularLocation>
</comment>
<feature type="transmembrane region" description="Helical" evidence="5">
    <location>
        <begin position="277"/>
        <end position="300"/>
    </location>
</feature>
<feature type="transmembrane region" description="Helical" evidence="5">
    <location>
        <begin position="464"/>
        <end position="490"/>
    </location>
</feature>
<evidence type="ECO:0000256" key="1">
    <source>
        <dbReference type="ARBA" id="ARBA00004141"/>
    </source>
</evidence>
<dbReference type="InterPro" id="IPR007300">
    <property type="entry name" value="CidB/LrgB"/>
</dbReference>
<evidence type="ECO:0000256" key="2">
    <source>
        <dbReference type="ARBA" id="ARBA00022692"/>
    </source>
</evidence>
<dbReference type="Proteomes" id="UP001445335">
    <property type="component" value="Unassembled WGS sequence"/>
</dbReference>
<feature type="transmembrane region" description="Helical" evidence="5">
    <location>
        <begin position="403"/>
        <end position="421"/>
    </location>
</feature>
<evidence type="ECO:0000313" key="6">
    <source>
        <dbReference type="EMBL" id="KAK9821310.1"/>
    </source>
</evidence>
<dbReference type="PANTHER" id="PTHR30249">
    <property type="entry name" value="PUTATIVE SEROTONIN TRANSPORTER"/>
    <property type="match status" value="1"/>
</dbReference>
<gene>
    <name evidence="6" type="ORF">WJX81_008067</name>
</gene>
<proteinExistence type="predicted"/>